<feature type="transmembrane region" description="Helical" evidence="1">
    <location>
        <begin position="515"/>
        <end position="537"/>
    </location>
</feature>
<sequence>MRKFLSLTKVLVKNTMGSLTDGKSKKGFQIFMYIILFICCFPMVFVFYYMFDELIKVLAQIHQEGVMIGFGFQIANFVTFLFSIFLIPSVFYFSKDSETLLSLPIKPQTILASKFTVCLIYEYIFSLAVAIPLLVAYVHNVDVTPLFYIFAVIVVLTLPVYPLILSSIISMLVMRFVPFFKNRDRFNMIGGIVAVIIAMGFSYFMNSESMQNIEPQQLISILMDGNNSLINMLSLIFPGVPYAAKALYNADILSFIINIVITIAAVACFLFIGKMVYFKGAIGFNETGSNRKKLSDKEFDKTTHQKNKVQTYMMKEFKLLIRTPVYFLNCIGTSAIMPIVFIIIYFTSASDIDLSALSGFSFEGFLPYAVLIGLAGGILFANMNLISATAISREGSNVMFMKYIPMEFKQQIHAKTNCGIIVSLISMLVTVIIAYVIFPYLPIYYYIVCFLASIITTLLGNYAGILVDMAHPKLVWEQEAAAVKQNMTAMIAMMGGMALCGLMVFAVFMLPFDDITMTTTLVTVVCIALTLVLRILVDKSAKKLFERI</sequence>
<organism evidence="2 3">
    <name type="scientific">Amedibacillus hominis</name>
    <dbReference type="NCBI Taxonomy" id="2897776"/>
    <lineage>
        <taxon>Bacteria</taxon>
        <taxon>Bacillati</taxon>
        <taxon>Bacillota</taxon>
        <taxon>Erysipelotrichia</taxon>
        <taxon>Erysipelotrichales</taxon>
        <taxon>Erysipelotrichaceae</taxon>
        <taxon>Amedibacillus</taxon>
    </lineage>
</organism>
<dbReference type="RefSeq" id="WP_117453512.1">
    <property type="nucleotide sequence ID" value="NZ_JAKVPQ010000029.1"/>
</dbReference>
<feature type="transmembrane region" description="Helical" evidence="1">
    <location>
        <begin position="70"/>
        <end position="94"/>
    </location>
</feature>
<dbReference type="EMBL" id="JAKVPQ010000029">
    <property type="protein sequence ID" value="MCH4287612.1"/>
    <property type="molecule type" value="Genomic_DNA"/>
</dbReference>
<evidence type="ECO:0008006" key="4">
    <source>
        <dbReference type="Google" id="ProtNLM"/>
    </source>
</evidence>
<feature type="transmembrane region" description="Helical" evidence="1">
    <location>
        <begin position="115"/>
        <end position="135"/>
    </location>
</feature>
<keyword evidence="1" id="KW-0812">Transmembrane</keyword>
<feature type="transmembrane region" description="Helical" evidence="1">
    <location>
        <begin position="488"/>
        <end position="509"/>
    </location>
</feature>
<feature type="transmembrane region" description="Helical" evidence="1">
    <location>
        <begin position="412"/>
        <end position="437"/>
    </location>
</feature>
<feature type="transmembrane region" description="Helical" evidence="1">
    <location>
        <begin position="186"/>
        <end position="205"/>
    </location>
</feature>
<gene>
    <name evidence="2" type="ORF">LQE99_21035</name>
</gene>
<reference evidence="2 3" key="1">
    <citation type="submission" date="2022-02" db="EMBL/GenBank/DDBJ databases">
        <title>Genome of Erysipelotrichaceae sp. nov. NSJ-176 isolated from human feces.</title>
        <authorList>
            <person name="Abdugheni R."/>
        </authorList>
    </citation>
    <scope>NUCLEOTIDE SEQUENCE [LARGE SCALE GENOMIC DNA]</scope>
    <source>
        <strain evidence="2 3">NSJ-176</strain>
    </source>
</reference>
<feature type="transmembrane region" description="Helical" evidence="1">
    <location>
        <begin position="325"/>
        <end position="346"/>
    </location>
</feature>
<keyword evidence="1" id="KW-0472">Membrane</keyword>
<dbReference type="Pfam" id="PF16949">
    <property type="entry name" value="ABC_tran_2"/>
    <property type="match status" value="1"/>
</dbReference>
<protein>
    <recommendedName>
        <fullName evidence="4">ABC-2 type transport system permease protein</fullName>
    </recommendedName>
</protein>
<feature type="transmembrane region" description="Helical" evidence="1">
    <location>
        <begin position="30"/>
        <end position="50"/>
    </location>
</feature>
<feature type="transmembrane region" description="Helical" evidence="1">
    <location>
        <begin position="443"/>
        <end position="467"/>
    </location>
</feature>
<dbReference type="InterPro" id="IPR031599">
    <property type="entry name" value="ABC_tran_2"/>
</dbReference>
<proteinExistence type="predicted"/>
<evidence type="ECO:0000313" key="3">
    <source>
        <dbReference type="Proteomes" id="UP001202402"/>
    </source>
</evidence>
<keyword evidence="3" id="KW-1185">Reference proteome</keyword>
<feature type="transmembrane region" description="Helical" evidence="1">
    <location>
        <begin position="252"/>
        <end position="272"/>
    </location>
</feature>
<evidence type="ECO:0000256" key="1">
    <source>
        <dbReference type="SAM" id="Phobius"/>
    </source>
</evidence>
<feature type="transmembrane region" description="Helical" evidence="1">
    <location>
        <begin position="366"/>
        <end position="391"/>
    </location>
</feature>
<accession>A0ABS9RD78</accession>
<comment type="caution">
    <text evidence="2">The sequence shown here is derived from an EMBL/GenBank/DDBJ whole genome shotgun (WGS) entry which is preliminary data.</text>
</comment>
<evidence type="ECO:0000313" key="2">
    <source>
        <dbReference type="EMBL" id="MCH4287612.1"/>
    </source>
</evidence>
<feature type="transmembrane region" description="Helical" evidence="1">
    <location>
        <begin position="147"/>
        <end position="174"/>
    </location>
</feature>
<keyword evidence="1" id="KW-1133">Transmembrane helix</keyword>
<name>A0ABS9RD78_9FIRM</name>
<dbReference type="Proteomes" id="UP001202402">
    <property type="component" value="Unassembled WGS sequence"/>
</dbReference>